<keyword evidence="2" id="KW-1185">Reference proteome</keyword>
<comment type="caution">
    <text evidence="1">The sequence shown here is derived from an EMBL/GenBank/DDBJ whole genome shotgun (WGS) entry which is preliminary data.</text>
</comment>
<sequence>RQLLLYHFINLHIAGDPYQVKYTSPNWSASSSNLSAVKKNIIILDFFYLNTKTNFIFIINHTEPLRTRLAATTPLL</sequence>
<gene>
    <name evidence="1" type="ORF">PLXY2_LOCUS5057</name>
</gene>
<reference evidence="1" key="1">
    <citation type="submission" date="2020-11" db="EMBL/GenBank/DDBJ databases">
        <authorList>
            <person name="Whiteford S."/>
        </authorList>
    </citation>
    <scope>NUCLEOTIDE SEQUENCE</scope>
</reference>
<feature type="non-terminal residue" evidence="1">
    <location>
        <position position="1"/>
    </location>
</feature>
<protein>
    <submittedName>
        <fullName evidence="1">(diamondback moth) hypothetical protein</fullName>
    </submittedName>
</protein>
<evidence type="ECO:0000313" key="1">
    <source>
        <dbReference type="EMBL" id="CAG9112967.1"/>
    </source>
</evidence>
<organism evidence="1 2">
    <name type="scientific">Plutella xylostella</name>
    <name type="common">Diamondback moth</name>
    <name type="synonym">Plutella maculipennis</name>
    <dbReference type="NCBI Taxonomy" id="51655"/>
    <lineage>
        <taxon>Eukaryota</taxon>
        <taxon>Metazoa</taxon>
        <taxon>Ecdysozoa</taxon>
        <taxon>Arthropoda</taxon>
        <taxon>Hexapoda</taxon>
        <taxon>Insecta</taxon>
        <taxon>Pterygota</taxon>
        <taxon>Neoptera</taxon>
        <taxon>Endopterygota</taxon>
        <taxon>Lepidoptera</taxon>
        <taxon>Glossata</taxon>
        <taxon>Ditrysia</taxon>
        <taxon>Yponomeutoidea</taxon>
        <taxon>Plutellidae</taxon>
        <taxon>Plutella</taxon>
    </lineage>
</organism>
<name>A0A8S4EAV3_PLUXY</name>
<dbReference type="Proteomes" id="UP000653454">
    <property type="component" value="Unassembled WGS sequence"/>
</dbReference>
<dbReference type="AlphaFoldDB" id="A0A8S4EAV3"/>
<evidence type="ECO:0000313" key="2">
    <source>
        <dbReference type="Proteomes" id="UP000653454"/>
    </source>
</evidence>
<proteinExistence type="predicted"/>
<accession>A0A8S4EAV3</accession>
<dbReference type="EMBL" id="CAJHNJ030000014">
    <property type="protein sequence ID" value="CAG9112967.1"/>
    <property type="molecule type" value="Genomic_DNA"/>
</dbReference>